<gene>
    <name evidence="4" type="ORF">UY86_C0008G0032</name>
</gene>
<sequence>MAKKVRTKPSRSTQKTVPSPREYLPARLPAQAGTFVHGKFDFNDLFIFDLANNHQGDVAHGKRIIEEVARRAHAAGVRAALKLQLRELDSFIHPAHKKTTTNKHIPRFLSTALSEREFAQLVAASRQLGLLTMATPFDEASVNTLERLGVEIVKVASCSATDWPLLERIAESGKPVVCSTAGVPIEDVDRLVSFFQHRAVHFALMHCVALYPTPPEKLNLDRIEQFKKRYPGVAVGFSTHEPPSNMVAVKVAYAKGARLFEKHVAVPTKEYSINAYSATPEQIETWLSAWKEGVAMLGAGADTGGEEERKSLRDLQRGVFAKRPIKAGTALSQKDIYFAMPAGDGQLVSGQWKDSMLADRDYRRDEPVGEHAALSYKVPRREVVASYVRLLKGMLRESGVAVGFAPDVELSHHYGLERFREYGTTIIDCINREYCKKILIQLPGQHHPVHHHRRKEEAFQVLYGELIMTMEGEEKRLFPGDVIVVPRGAWHGFRSDAGAIFEEVSTTHFNDDSFYADKKIAALPREARKTKLVNWGRFQFDD</sequence>
<dbReference type="PANTHER" id="PTHR42966:SF1">
    <property type="entry name" value="SIALIC ACID SYNTHASE"/>
    <property type="match status" value="1"/>
</dbReference>
<feature type="domain" description="PseI/NeuA/B-like" evidence="2">
    <location>
        <begin position="72"/>
        <end position="300"/>
    </location>
</feature>
<accession>A0A0G1Y2T3</accession>
<dbReference type="Gene3D" id="3.90.1210.10">
    <property type="entry name" value="Antifreeze-like/N-acetylneuraminic acid synthase C-terminal domain"/>
    <property type="match status" value="1"/>
</dbReference>
<dbReference type="STRING" id="1618607.UY86_C0008G0032"/>
<evidence type="ECO:0000259" key="3">
    <source>
        <dbReference type="Pfam" id="PF07883"/>
    </source>
</evidence>
<dbReference type="PANTHER" id="PTHR42966">
    <property type="entry name" value="N-ACETYLNEURAMINATE SYNTHASE"/>
    <property type="match status" value="1"/>
</dbReference>
<evidence type="ECO:0000313" key="5">
    <source>
        <dbReference type="Proteomes" id="UP000033852"/>
    </source>
</evidence>
<dbReference type="InterPro" id="IPR051690">
    <property type="entry name" value="PseI-like"/>
</dbReference>
<proteinExistence type="predicted"/>
<dbReference type="InterPro" id="IPR011051">
    <property type="entry name" value="RmlC_Cupin_sf"/>
</dbReference>
<dbReference type="InterPro" id="IPR014710">
    <property type="entry name" value="RmlC-like_jellyroll"/>
</dbReference>
<dbReference type="Pfam" id="PF07883">
    <property type="entry name" value="Cupin_2"/>
    <property type="match status" value="1"/>
</dbReference>
<comment type="caution">
    <text evidence="4">The sequence shown here is derived from an EMBL/GenBank/DDBJ whole genome shotgun (WGS) entry which is preliminary data.</text>
</comment>
<dbReference type="EMBL" id="LCRR01000008">
    <property type="protein sequence ID" value="KKW37475.1"/>
    <property type="molecule type" value="Genomic_DNA"/>
</dbReference>
<dbReference type="Pfam" id="PF03102">
    <property type="entry name" value="NeuB"/>
    <property type="match status" value="1"/>
</dbReference>
<reference evidence="4 5" key="1">
    <citation type="journal article" date="2015" name="Nature">
        <title>rRNA introns, odd ribosomes, and small enigmatic genomes across a large radiation of phyla.</title>
        <authorList>
            <person name="Brown C.T."/>
            <person name="Hug L.A."/>
            <person name="Thomas B.C."/>
            <person name="Sharon I."/>
            <person name="Castelle C.J."/>
            <person name="Singh A."/>
            <person name="Wilkins M.J."/>
            <person name="Williams K.H."/>
            <person name="Banfield J.F."/>
        </authorList>
    </citation>
    <scope>NUCLEOTIDE SEQUENCE [LARGE SCALE GENOMIC DNA]</scope>
</reference>
<name>A0A0G1Y2T3_9BACT</name>
<organism evidence="4 5">
    <name type="scientific">Candidatus Adlerbacteria bacterium GW2011_GWB1_54_7</name>
    <dbReference type="NCBI Taxonomy" id="1618607"/>
    <lineage>
        <taxon>Bacteria</taxon>
        <taxon>Candidatus Adleribacteriota</taxon>
    </lineage>
</organism>
<dbReference type="GO" id="GO:0047444">
    <property type="term" value="F:N-acylneuraminate-9-phosphate synthase activity"/>
    <property type="evidence" value="ECO:0007669"/>
    <property type="project" value="TreeGrafter"/>
</dbReference>
<evidence type="ECO:0000259" key="2">
    <source>
        <dbReference type="Pfam" id="PF03102"/>
    </source>
</evidence>
<evidence type="ECO:0000256" key="1">
    <source>
        <dbReference type="SAM" id="MobiDB-lite"/>
    </source>
</evidence>
<feature type="domain" description="Cupin type-2" evidence="3">
    <location>
        <begin position="443"/>
        <end position="496"/>
    </location>
</feature>
<dbReference type="Proteomes" id="UP000033852">
    <property type="component" value="Unassembled WGS sequence"/>
</dbReference>
<feature type="region of interest" description="Disordered" evidence="1">
    <location>
        <begin position="1"/>
        <end position="23"/>
    </location>
</feature>
<dbReference type="InterPro" id="IPR013096">
    <property type="entry name" value="Cupin_2"/>
</dbReference>
<dbReference type="SUPFAM" id="SSF51569">
    <property type="entry name" value="Aldolase"/>
    <property type="match status" value="1"/>
</dbReference>
<dbReference type="InterPro" id="IPR013785">
    <property type="entry name" value="Aldolase_TIM"/>
</dbReference>
<evidence type="ECO:0000313" key="4">
    <source>
        <dbReference type="EMBL" id="KKW37475.1"/>
    </source>
</evidence>
<dbReference type="SUPFAM" id="SSF51182">
    <property type="entry name" value="RmlC-like cupins"/>
    <property type="match status" value="1"/>
</dbReference>
<dbReference type="AlphaFoldDB" id="A0A0G1Y2T3"/>
<dbReference type="Gene3D" id="3.20.20.70">
    <property type="entry name" value="Aldolase class I"/>
    <property type="match status" value="1"/>
</dbReference>
<protein>
    <submittedName>
        <fullName evidence="4">Sialic acid synthase</fullName>
    </submittedName>
</protein>
<dbReference type="GO" id="GO:0016051">
    <property type="term" value="P:carbohydrate biosynthetic process"/>
    <property type="evidence" value="ECO:0007669"/>
    <property type="project" value="InterPro"/>
</dbReference>
<dbReference type="InterPro" id="IPR013132">
    <property type="entry name" value="PseI/NeuA/B-like_N"/>
</dbReference>
<dbReference type="Gene3D" id="2.60.120.10">
    <property type="entry name" value="Jelly Rolls"/>
    <property type="match status" value="1"/>
</dbReference>